<evidence type="ECO:0000256" key="5">
    <source>
        <dbReference type="ARBA" id="ARBA00022597"/>
    </source>
</evidence>
<feature type="transmembrane region" description="Helical" evidence="11">
    <location>
        <begin position="20"/>
        <end position="38"/>
    </location>
</feature>
<protein>
    <recommendedName>
        <fullName evidence="10">Xylose transport system permease protein XylH</fullName>
    </recommendedName>
</protein>
<keyword evidence="6 11" id="KW-0812">Transmembrane</keyword>
<evidence type="ECO:0000256" key="11">
    <source>
        <dbReference type="SAM" id="Phobius"/>
    </source>
</evidence>
<reference evidence="12 13" key="1">
    <citation type="submission" date="2019-11" db="EMBL/GenBank/DDBJ databases">
        <title>Genome sequence of Moorella glycerini DSM11254.</title>
        <authorList>
            <person name="Poehlein A."/>
            <person name="Boeer T."/>
            <person name="Daniel R."/>
        </authorList>
    </citation>
    <scope>NUCLEOTIDE SEQUENCE [LARGE SCALE GENOMIC DNA]</scope>
    <source>
        <strain evidence="12 13">DSM 11254</strain>
    </source>
</reference>
<keyword evidence="13" id="KW-1185">Reference proteome</keyword>
<dbReference type="EMBL" id="CP046244">
    <property type="protein sequence ID" value="QGP90842.1"/>
    <property type="molecule type" value="Genomic_DNA"/>
</dbReference>
<feature type="transmembrane region" description="Helical" evidence="11">
    <location>
        <begin position="279"/>
        <end position="298"/>
    </location>
</feature>
<evidence type="ECO:0000313" key="13">
    <source>
        <dbReference type="Proteomes" id="UP000425916"/>
    </source>
</evidence>
<comment type="function">
    <text evidence="9">Part of the binding-protein-dependent transport system for D-xylose. Probably responsible for the translocation of the substrate across the membrane.</text>
</comment>
<dbReference type="InterPro" id="IPR001851">
    <property type="entry name" value="ABC_transp_permease"/>
</dbReference>
<dbReference type="AlphaFoldDB" id="A0A6I5ZLU6"/>
<keyword evidence="3" id="KW-1003">Cell membrane</keyword>
<evidence type="ECO:0000313" key="12">
    <source>
        <dbReference type="EMBL" id="QGP90842.1"/>
    </source>
</evidence>
<feature type="transmembrane region" description="Helical" evidence="11">
    <location>
        <begin position="359"/>
        <end position="376"/>
    </location>
</feature>
<evidence type="ECO:0000256" key="1">
    <source>
        <dbReference type="ARBA" id="ARBA00004651"/>
    </source>
</evidence>
<dbReference type="RefSeq" id="WP_156271300.1">
    <property type="nucleotide sequence ID" value="NZ_CP046244.1"/>
</dbReference>
<feature type="transmembrane region" description="Helical" evidence="11">
    <location>
        <begin position="50"/>
        <end position="69"/>
    </location>
</feature>
<evidence type="ECO:0000256" key="2">
    <source>
        <dbReference type="ARBA" id="ARBA00022448"/>
    </source>
</evidence>
<evidence type="ECO:0000256" key="4">
    <source>
        <dbReference type="ARBA" id="ARBA00022519"/>
    </source>
</evidence>
<feature type="transmembrane region" description="Helical" evidence="11">
    <location>
        <begin position="232"/>
        <end position="249"/>
    </location>
</feature>
<organism evidence="12 13">
    <name type="scientific">Neomoorella glycerini</name>
    <dbReference type="NCBI Taxonomy" id="55779"/>
    <lineage>
        <taxon>Bacteria</taxon>
        <taxon>Bacillati</taxon>
        <taxon>Bacillota</taxon>
        <taxon>Clostridia</taxon>
        <taxon>Neomoorellales</taxon>
        <taxon>Neomoorellaceae</taxon>
        <taxon>Neomoorella</taxon>
    </lineage>
</organism>
<name>A0A6I5ZLU6_9FIRM</name>
<dbReference type="Pfam" id="PF02653">
    <property type="entry name" value="BPD_transp_2"/>
    <property type="match status" value="2"/>
</dbReference>
<dbReference type="CDD" id="cd06579">
    <property type="entry name" value="TM_PBP1_transp_AraH_like"/>
    <property type="match status" value="1"/>
</dbReference>
<dbReference type="PANTHER" id="PTHR32196:SF32">
    <property type="entry name" value="XYLOSE TRANSPORT SYSTEM PERMEASE PROTEIN XYLH"/>
    <property type="match status" value="1"/>
</dbReference>
<evidence type="ECO:0000256" key="9">
    <source>
        <dbReference type="ARBA" id="ARBA00035611"/>
    </source>
</evidence>
<evidence type="ECO:0000256" key="10">
    <source>
        <dbReference type="ARBA" id="ARBA00035686"/>
    </source>
</evidence>
<keyword evidence="5" id="KW-0762">Sugar transport</keyword>
<sequence length="387" mass="41275">MAKILKRTGIGESRLIDIQAYTMIAALVAIWVIFYLLTEGTYLTPRNLALLFRQMAVVSILTMGVLMLIIGGHLDLSVGSVMGFTGAIAAILHVNFGWDPLASIVVALATGIIIGVWQGFWVAIKKVPAFIVTLGGMMIFRGALLGITHGNTIAPLSKEFKVIGQGYLSPSISLTLAVICIIAVIFLLVNGRRQRIRYGFKVETPPAFLLKLILYCGLIFTFVLIMNQYEGVPIPVLVVLGLAILLTFITTKTQFGRYVYAMGGNQEAARLSGINTEKITFILFVVSGLFASIASIILTARLNAATTSAGLGAELDAVAAAVIGGTSLSGGIGSVPRAIVGALVMASLDNGMSLMNVEVFYQQMLKGLILILAVWLDTSTKQKSITS</sequence>
<feature type="transmembrane region" description="Helical" evidence="11">
    <location>
        <begin position="208"/>
        <end position="226"/>
    </location>
</feature>
<keyword evidence="7 11" id="KW-1133">Transmembrane helix</keyword>
<evidence type="ECO:0000256" key="7">
    <source>
        <dbReference type="ARBA" id="ARBA00022989"/>
    </source>
</evidence>
<gene>
    <name evidence="12" type="primary">xylH</name>
    <name evidence="12" type="ORF">MGLY_01530</name>
</gene>
<keyword evidence="4" id="KW-0997">Cell inner membrane</keyword>
<dbReference type="Proteomes" id="UP000425916">
    <property type="component" value="Chromosome"/>
</dbReference>
<dbReference type="PANTHER" id="PTHR32196">
    <property type="entry name" value="ABC TRANSPORTER PERMEASE PROTEIN YPHD-RELATED-RELATED"/>
    <property type="match status" value="1"/>
</dbReference>
<feature type="transmembrane region" description="Helical" evidence="11">
    <location>
        <begin position="167"/>
        <end position="188"/>
    </location>
</feature>
<evidence type="ECO:0000256" key="3">
    <source>
        <dbReference type="ARBA" id="ARBA00022475"/>
    </source>
</evidence>
<feature type="transmembrane region" description="Helical" evidence="11">
    <location>
        <begin position="129"/>
        <end position="147"/>
    </location>
</feature>
<comment type="subcellular location">
    <subcellularLocation>
        <location evidence="1">Cell membrane</location>
        <topology evidence="1">Multi-pass membrane protein</topology>
    </subcellularLocation>
</comment>
<evidence type="ECO:0000256" key="6">
    <source>
        <dbReference type="ARBA" id="ARBA00022692"/>
    </source>
</evidence>
<feature type="transmembrane region" description="Helical" evidence="11">
    <location>
        <begin position="102"/>
        <end position="122"/>
    </location>
</feature>
<dbReference type="GO" id="GO:0005886">
    <property type="term" value="C:plasma membrane"/>
    <property type="evidence" value="ECO:0007669"/>
    <property type="project" value="UniProtKB-SubCell"/>
</dbReference>
<proteinExistence type="predicted"/>
<keyword evidence="8 11" id="KW-0472">Membrane</keyword>
<evidence type="ECO:0000256" key="8">
    <source>
        <dbReference type="ARBA" id="ARBA00023136"/>
    </source>
</evidence>
<keyword evidence="2" id="KW-0813">Transport</keyword>
<dbReference type="GO" id="GO:0022857">
    <property type="term" value="F:transmembrane transporter activity"/>
    <property type="evidence" value="ECO:0007669"/>
    <property type="project" value="InterPro"/>
</dbReference>
<dbReference type="OrthoDB" id="9813906at2"/>
<accession>A0A6I5ZLU6</accession>